<gene>
    <name evidence="3" type="ORF">SLU01_34680</name>
</gene>
<feature type="region of interest" description="Disordered" evidence="1">
    <location>
        <begin position="1"/>
        <end position="20"/>
    </location>
</feature>
<evidence type="ECO:0000313" key="4">
    <source>
        <dbReference type="Proteomes" id="UP000321901"/>
    </source>
</evidence>
<feature type="domain" description="Transposase DDE" evidence="2">
    <location>
        <begin position="5"/>
        <end position="57"/>
    </location>
</feature>
<evidence type="ECO:0000259" key="2">
    <source>
        <dbReference type="Pfam" id="PF13586"/>
    </source>
</evidence>
<sequence length="88" mass="10222">MLSEQKKVEKQDHGERNAIEGKFGEGKRVYGLGLIKARLQVTSETTIALQLVIMNLEKILRDTFLSFFHRQVKKFERLFSISYTLTFA</sequence>
<dbReference type="Pfam" id="PF13586">
    <property type="entry name" value="DDE_Tnp_1_2"/>
    <property type="match status" value="1"/>
</dbReference>
<comment type="caution">
    <text evidence="3">The sequence shown here is derived from an EMBL/GenBank/DDBJ whole genome shotgun (WGS) entry which is preliminary data.</text>
</comment>
<evidence type="ECO:0000256" key="1">
    <source>
        <dbReference type="SAM" id="MobiDB-lite"/>
    </source>
</evidence>
<accession>A0A511ZCI6</accession>
<protein>
    <recommendedName>
        <fullName evidence="2">Transposase DDE domain-containing protein</fullName>
    </recommendedName>
</protein>
<evidence type="ECO:0000313" key="3">
    <source>
        <dbReference type="EMBL" id="GEN85156.1"/>
    </source>
</evidence>
<organism evidence="3 4">
    <name type="scientific">Sporosarcina luteola</name>
    <dbReference type="NCBI Taxonomy" id="582850"/>
    <lineage>
        <taxon>Bacteria</taxon>
        <taxon>Bacillati</taxon>
        <taxon>Bacillota</taxon>
        <taxon>Bacilli</taxon>
        <taxon>Bacillales</taxon>
        <taxon>Caryophanaceae</taxon>
        <taxon>Sporosarcina</taxon>
    </lineage>
</organism>
<dbReference type="EMBL" id="BJYL01000062">
    <property type="protein sequence ID" value="GEN85156.1"/>
    <property type="molecule type" value="Genomic_DNA"/>
</dbReference>
<proteinExistence type="predicted"/>
<dbReference type="Proteomes" id="UP000321901">
    <property type="component" value="Unassembled WGS sequence"/>
</dbReference>
<keyword evidence="4" id="KW-1185">Reference proteome</keyword>
<name>A0A511ZCI6_9BACL</name>
<dbReference type="InterPro" id="IPR025668">
    <property type="entry name" value="Tnp_DDE_dom"/>
</dbReference>
<dbReference type="AlphaFoldDB" id="A0A511ZCI6"/>
<reference evidence="3 4" key="1">
    <citation type="submission" date="2019-07" db="EMBL/GenBank/DDBJ databases">
        <title>Whole genome shotgun sequence of Sporosarcina luteola NBRC 105378.</title>
        <authorList>
            <person name="Hosoyama A."/>
            <person name="Uohara A."/>
            <person name="Ohji S."/>
            <person name="Ichikawa N."/>
        </authorList>
    </citation>
    <scope>NUCLEOTIDE SEQUENCE [LARGE SCALE GENOMIC DNA]</scope>
    <source>
        <strain evidence="3 4">NBRC 105378</strain>
    </source>
</reference>